<keyword evidence="2" id="KW-1185">Reference proteome</keyword>
<dbReference type="KEGG" id="adl:AURDEDRAFT_174415"/>
<accession>J0D9R6</accession>
<dbReference type="InParanoid" id="J0D9R6"/>
<evidence type="ECO:0000313" key="1">
    <source>
        <dbReference type="EMBL" id="EJD36546.1"/>
    </source>
</evidence>
<evidence type="ECO:0000313" key="2">
    <source>
        <dbReference type="Proteomes" id="UP000006514"/>
    </source>
</evidence>
<dbReference type="EMBL" id="JH687859">
    <property type="protein sequence ID" value="EJD36546.1"/>
    <property type="molecule type" value="Genomic_DNA"/>
</dbReference>
<protein>
    <submittedName>
        <fullName evidence="1">Uncharacterized protein</fullName>
    </submittedName>
</protein>
<dbReference type="Proteomes" id="UP000006514">
    <property type="component" value="Unassembled WGS sequence"/>
</dbReference>
<organism evidence="1 2">
    <name type="scientific">Auricularia subglabra (strain TFB-10046 / SS5)</name>
    <name type="common">White-rot fungus</name>
    <name type="synonym">Auricularia delicata (strain TFB10046)</name>
    <dbReference type="NCBI Taxonomy" id="717982"/>
    <lineage>
        <taxon>Eukaryota</taxon>
        <taxon>Fungi</taxon>
        <taxon>Dikarya</taxon>
        <taxon>Basidiomycota</taxon>
        <taxon>Agaricomycotina</taxon>
        <taxon>Agaricomycetes</taxon>
        <taxon>Auriculariales</taxon>
        <taxon>Auriculariaceae</taxon>
        <taxon>Auricularia</taxon>
    </lineage>
</organism>
<gene>
    <name evidence="1" type="ORF">AURDEDRAFT_174415</name>
</gene>
<proteinExistence type="predicted"/>
<dbReference type="AlphaFoldDB" id="J0D9R6"/>
<sequence>MVSQSSATPSRTTPKRVISRIAPGPSKHSVSKLFPMYLDLVRDRSVLFVQLEPRTWAAQLYDFDTCERHRGVHGWTVVTAEFELDGTAKYSCSPCADYKLHKTCVHVKVVEAPDTPDFLVMSETYGDEFIPLEGCGEEETGLPQWTFAMLSQDHQPVFVTHAGTSFNSGAWACSKHRSECHHVAIARQRCREAEAEHGLVNPEDEDEADANEFNVTIRGNVPIRRYRSTLYRRFARTSWPIYPPHRLAATSKDARGA</sequence>
<name>J0D9R6_AURST</name>
<reference evidence="2" key="1">
    <citation type="journal article" date="2012" name="Science">
        <title>The Paleozoic origin of enzymatic lignin decomposition reconstructed from 31 fungal genomes.</title>
        <authorList>
            <person name="Floudas D."/>
            <person name="Binder M."/>
            <person name="Riley R."/>
            <person name="Barry K."/>
            <person name="Blanchette R.A."/>
            <person name="Henrissat B."/>
            <person name="Martinez A.T."/>
            <person name="Otillar R."/>
            <person name="Spatafora J.W."/>
            <person name="Yadav J.S."/>
            <person name="Aerts A."/>
            <person name="Benoit I."/>
            <person name="Boyd A."/>
            <person name="Carlson A."/>
            <person name="Copeland A."/>
            <person name="Coutinho P.M."/>
            <person name="de Vries R.P."/>
            <person name="Ferreira P."/>
            <person name="Findley K."/>
            <person name="Foster B."/>
            <person name="Gaskell J."/>
            <person name="Glotzer D."/>
            <person name="Gorecki P."/>
            <person name="Heitman J."/>
            <person name="Hesse C."/>
            <person name="Hori C."/>
            <person name="Igarashi K."/>
            <person name="Jurgens J.A."/>
            <person name="Kallen N."/>
            <person name="Kersten P."/>
            <person name="Kohler A."/>
            <person name="Kuees U."/>
            <person name="Kumar T.K.A."/>
            <person name="Kuo A."/>
            <person name="LaButti K."/>
            <person name="Larrondo L.F."/>
            <person name="Lindquist E."/>
            <person name="Ling A."/>
            <person name="Lombard V."/>
            <person name="Lucas S."/>
            <person name="Lundell T."/>
            <person name="Martin R."/>
            <person name="McLaughlin D.J."/>
            <person name="Morgenstern I."/>
            <person name="Morin E."/>
            <person name="Murat C."/>
            <person name="Nagy L.G."/>
            <person name="Nolan M."/>
            <person name="Ohm R.A."/>
            <person name="Patyshakuliyeva A."/>
            <person name="Rokas A."/>
            <person name="Ruiz-Duenas F.J."/>
            <person name="Sabat G."/>
            <person name="Salamov A."/>
            <person name="Samejima M."/>
            <person name="Schmutz J."/>
            <person name="Slot J.C."/>
            <person name="St John F."/>
            <person name="Stenlid J."/>
            <person name="Sun H."/>
            <person name="Sun S."/>
            <person name="Syed K."/>
            <person name="Tsang A."/>
            <person name="Wiebenga A."/>
            <person name="Young D."/>
            <person name="Pisabarro A."/>
            <person name="Eastwood D.C."/>
            <person name="Martin F."/>
            <person name="Cullen D."/>
            <person name="Grigoriev I.V."/>
            <person name="Hibbett D.S."/>
        </authorList>
    </citation>
    <scope>NUCLEOTIDE SEQUENCE [LARGE SCALE GENOMIC DNA]</scope>
    <source>
        <strain evidence="2">TFB10046</strain>
    </source>
</reference>